<dbReference type="Gene3D" id="1.10.470.10">
    <property type="entry name" value="Variant Surface Glycoprotein, subunit A, domain 2"/>
    <property type="match status" value="1"/>
</dbReference>
<keyword evidence="7" id="KW-0449">Lipoprotein</keyword>
<dbReference type="AlphaFoldDB" id="A0A1V0FY98"/>
<keyword evidence="6" id="KW-0325">Glycoprotein</keyword>
<evidence type="ECO:0000256" key="7">
    <source>
        <dbReference type="ARBA" id="ARBA00023288"/>
    </source>
</evidence>
<evidence type="ECO:0000256" key="5">
    <source>
        <dbReference type="ARBA" id="ARBA00023136"/>
    </source>
</evidence>
<evidence type="ECO:0000256" key="2">
    <source>
        <dbReference type="ARBA" id="ARBA00004609"/>
    </source>
</evidence>
<evidence type="ECO:0000256" key="6">
    <source>
        <dbReference type="ARBA" id="ARBA00023180"/>
    </source>
</evidence>
<organism evidence="10">
    <name type="scientific">Trypanosoma brucei</name>
    <dbReference type="NCBI Taxonomy" id="5691"/>
    <lineage>
        <taxon>Eukaryota</taxon>
        <taxon>Discoba</taxon>
        <taxon>Euglenozoa</taxon>
        <taxon>Kinetoplastea</taxon>
        <taxon>Metakinetoplastina</taxon>
        <taxon>Trypanosomatida</taxon>
        <taxon>Trypanosomatidae</taxon>
        <taxon>Trypanosoma</taxon>
    </lineage>
</organism>
<dbReference type="InterPro" id="IPR019609">
    <property type="entry name" value="Variant_surf_glycoprt_trypan_C"/>
</dbReference>
<evidence type="ECO:0000256" key="4">
    <source>
        <dbReference type="ARBA" id="ARBA00022622"/>
    </source>
</evidence>
<dbReference type="VEuPathDB" id="TriTrypDB:Tb427_000121900"/>
<sequence length="383" mass="41226">MLESMNNANTAYCLTGSADNTDAAGSIHTEGCAHTSEKDFTAGAVHDSSALTNTGFAGATAIETPTGKSTQQKCGFFAGTGTQESAAGFPTGTPAVVQVKIINGLFKLNAASDPTTPDMRNVGTALGGDINKFWKELHSAAKDYFTTQGKQRTEVSKQTLIALGSKTSVDKHIRSILAATNGTSPQSAKGNIDAEYKQYIGENNEETDKLWSKLEATRVVDPEKDDGSTTELKSLTDPKILAGLLAYYEAKAAAKQKQEAEKITKLKNELADQKGQSPEAECNELESTEKCNEEKICSWHTDVKNGEKNCKYNATKAKEKGVPVTQAQTAAAEAKIEKCSDKKKDDCKFPDCKWEEETCKDSSFLVNKKLSLITAIFVSLLAF</sequence>
<dbReference type="Gene3D" id="3.30.1680.40">
    <property type="match status" value="1"/>
</dbReference>
<accession>A0A1V0FY98</accession>
<dbReference type="Gene3D" id="3.30.1680.30">
    <property type="match status" value="1"/>
</dbReference>
<dbReference type="SUPFAM" id="SSF58087">
    <property type="entry name" value="Variant surface glycoprotein (N-terminal domain)"/>
    <property type="match status" value="1"/>
</dbReference>
<dbReference type="InterPro" id="IPR001812">
    <property type="entry name" value="Trypano_VSG_A_N_dom"/>
</dbReference>
<reference evidence="10" key="1">
    <citation type="submission" date="2016-12" db="EMBL/GenBank/DDBJ databases">
        <title>Extending the VSGnome of Trypanosoma brucei strain TREU927.</title>
        <authorList>
            <person name="Cross G.A."/>
        </authorList>
    </citation>
    <scope>NUCLEOTIDE SEQUENCE</scope>
    <source>
        <strain evidence="10">Tb927.99.1031</strain>
    </source>
</reference>
<dbReference type="GO" id="GO:0042783">
    <property type="term" value="P:symbiont-mediated evasion of host immune response"/>
    <property type="evidence" value="ECO:0007669"/>
    <property type="project" value="InterPro"/>
</dbReference>
<dbReference type="GO" id="GO:0098552">
    <property type="term" value="C:side of membrane"/>
    <property type="evidence" value="ECO:0007669"/>
    <property type="project" value="UniProtKB-KW"/>
</dbReference>
<dbReference type="Pfam" id="PF00913">
    <property type="entry name" value="Trypan_glycop"/>
    <property type="match status" value="1"/>
</dbReference>
<proteinExistence type="predicted"/>
<comment type="subcellular location">
    <subcellularLocation>
        <location evidence="2">Cell membrane</location>
        <topology evidence="2">Lipid-anchor</topology>
        <topology evidence="2">GPI-anchor</topology>
    </subcellularLocation>
</comment>
<evidence type="ECO:0000256" key="3">
    <source>
        <dbReference type="ARBA" id="ARBA00022475"/>
    </source>
</evidence>
<feature type="domain" description="Trypanosome variant surface glycoprotein A-type N-terminal" evidence="8">
    <location>
        <begin position="1"/>
        <end position="249"/>
    </location>
</feature>
<keyword evidence="4" id="KW-0336">GPI-anchor</keyword>
<evidence type="ECO:0000259" key="9">
    <source>
        <dbReference type="Pfam" id="PF10659"/>
    </source>
</evidence>
<evidence type="ECO:0000259" key="8">
    <source>
        <dbReference type="Pfam" id="PF00913"/>
    </source>
</evidence>
<dbReference type="VEuPathDB" id="TriTrypDB:Tb1125.3.180"/>
<protein>
    <submittedName>
        <fullName evidence="10">Variant surface glycoprotein</fullName>
    </submittedName>
</protein>
<evidence type="ECO:0000256" key="1">
    <source>
        <dbReference type="ARBA" id="ARBA00002523"/>
    </source>
</evidence>
<feature type="domain" description="Trypanosome variant surface glycoprotein C-terminal" evidence="9">
    <location>
        <begin position="282"/>
        <end position="381"/>
    </location>
</feature>
<comment type="function">
    <text evidence="1">VSG forms a coat on the surface of the parasite. The trypanosome evades the immune response of the host by expressing a series of antigenically distinct VSGs from an estimated 1000 VSG genes.</text>
</comment>
<dbReference type="Gene3D" id="3.90.150.10">
    <property type="entry name" value="Variant Surface Glycoprotein, subunit A domain 1"/>
    <property type="match status" value="1"/>
</dbReference>
<keyword evidence="3" id="KW-1003">Cell membrane</keyword>
<name>A0A1V0FY98_9TRYP</name>
<keyword evidence="5" id="KW-0472">Membrane</keyword>
<evidence type="ECO:0000313" key="10">
    <source>
        <dbReference type="EMBL" id="ARB50790.1"/>
    </source>
</evidence>
<dbReference type="GO" id="GO:0005886">
    <property type="term" value="C:plasma membrane"/>
    <property type="evidence" value="ECO:0007669"/>
    <property type="project" value="UniProtKB-SubCell"/>
</dbReference>
<dbReference type="EMBL" id="KY404539">
    <property type="protein sequence ID" value="ARB50790.1"/>
    <property type="molecule type" value="Genomic_DNA"/>
</dbReference>
<dbReference type="Pfam" id="PF10659">
    <property type="entry name" value="Trypan_glycop_C"/>
    <property type="match status" value="1"/>
</dbReference>
<dbReference type="VEuPathDB" id="TriTrypDB:Tb11.v5.0389"/>